<gene>
    <name evidence="2" type="ORF">P5W92_04215</name>
</gene>
<accession>A0ABT7D1N5</accession>
<feature type="transmembrane region" description="Helical" evidence="1">
    <location>
        <begin position="80"/>
        <end position="98"/>
    </location>
</feature>
<dbReference type="Proteomes" id="UP001237194">
    <property type="component" value="Unassembled WGS sequence"/>
</dbReference>
<evidence type="ECO:0000313" key="2">
    <source>
        <dbReference type="EMBL" id="MDJ1639608.1"/>
    </source>
</evidence>
<keyword evidence="1" id="KW-0812">Transmembrane</keyword>
<evidence type="ECO:0000256" key="1">
    <source>
        <dbReference type="SAM" id="Phobius"/>
    </source>
</evidence>
<organism evidence="2 3">
    <name type="scientific">Streptomyces pakalii</name>
    <dbReference type="NCBI Taxonomy" id="3036494"/>
    <lineage>
        <taxon>Bacteria</taxon>
        <taxon>Bacillati</taxon>
        <taxon>Actinomycetota</taxon>
        <taxon>Actinomycetes</taxon>
        <taxon>Kitasatosporales</taxon>
        <taxon>Streptomycetaceae</taxon>
        <taxon>Streptomyces</taxon>
    </lineage>
</organism>
<dbReference type="RefSeq" id="WP_283891121.1">
    <property type="nucleotide sequence ID" value="NZ_JARWAF010000001.1"/>
</dbReference>
<dbReference type="EMBL" id="JARWAF010000001">
    <property type="protein sequence ID" value="MDJ1639608.1"/>
    <property type="molecule type" value="Genomic_DNA"/>
</dbReference>
<keyword evidence="1" id="KW-1133">Transmembrane helix</keyword>
<reference evidence="2 3" key="1">
    <citation type="submission" date="2023-04" db="EMBL/GenBank/DDBJ databases">
        <title>A novel species of the genus Streptomyces: Streptomyces pakalii sp. nov. isolated from a Mexican soil jungle.</title>
        <authorList>
            <person name="Chavez-Hernandez M.A."/>
            <person name="Ortiz-Alvarez J."/>
            <person name="Villa-Tanaca L."/>
            <person name="Hernandez-Rodriguez C."/>
        </authorList>
    </citation>
    <scope>NUCLEOTIDE SEQUENCE [LARGE SCALE GENOMIC DNA]</scope>
    <source>
        <strain evidence="2 3">ENCB-J15</strain>
    </source>
</reference>
<feature type="transmembrane region" description="Helical" evidence="1">
    <location>
        <begin position="49"/>
        <end position="68"/>
    </location>
</feature>
<sequence>MATWAPDIGLAVLLSGLEVAALVVFWFVEGLKQWATKGGTVPGGTRRSVLALGLGAASSALIGLGLSGADLPVARASQSVMALLLALLLILVAGHAGYDRFRTYRFRSRLRRDRRR</sequence>
<protein>
    <recommendedName>
        <fullName evidence="4">DUF2516 family protein</fullName>
    </recommendedName>
</protein>
<evidence type="ECO:0000313" key="3">
    <source>
        <dbReference type="Proteomes" id="UP001237194"/>
    </source>
</evidence>
<feature type="transmembrane region" description="Helical" evidence="1">
    <location>
        <begin position="6"/>
        <end position="28"/>
    </location>
</feature>
<name>A0ABT7D1N5_9ACTN</name>
<keyword evidence="3" id="KW-1185">Reference proteome</keyword>
<keyword evidence="1" id="KW-0472">Membrane</keyword>
<proteinExistence type="predicted"/>
<comment type="caution">
    <text evidence="2">The sequence shown here is derived from an EMBL/GenBank/DDBJ whole genome shotgun (WGS) entry which is preliminary data.</text>
</comment>
<evidence type="ECO:0008006" key="4">
    <source>
        <dbReference type="Google" id="ProtNLM"/>
    </source>
</evidence>